<protein>
    <recommendedName>
        <fullName evidence="4">SPOR domain-containing protein</fullName>
    </recommendedName>
</protein>
<accession>A0ABR8FCA3</accession>
<evidence type="ECO:0000313" key="3">
    <source>
        <dbReference type="Proteomes" id="UP000640531"/>
    </source>
</evidence>
<comment type="caution">
    <text evidence="2">The sequence shown here is derived from an EMBL/GenBank/DDBJ whole genome shotgun (WGS) entry which is preliminary data.</text>
</comment>
<gene>
    <name evidence="2" type="ORF">H6G59_04990</name>
</gene>
<keyword evidence="1" id="KW-0732">Signal</keyword>
<sequence length="120" mass="13507">MKWSIVISSVIALSWELMGTTAYADNCFPISSSSQQFNRVQQGKVIVIGRISKYPYVVVVPGDEEIKLKSIQQCVTDAFISQNRLGKFIHAGAFDNYASAKGLERVLRSRKLDARVVYFR</sequence>
<evidence type="ECO:0008006" key="4">
    <source>
        <dbReference type="Google" id="ProtNLM"/>
    </source>
</evidence>
<feature type="chain" id="PRO_5045282296" description="SPOR domain-containing protein" evidence="1">
    <location>
        <begin position="25"/>
        <end position="120"/>
    </location>
</feature>
<dbReference type="EMBL" id="JACJST010000003">
    <property type="protein sequence ID" value="MBD2567261.1"/>
    <property type="molecule type" value="Genomic_DNA"/>
</dbReference>
<feature type="signal peptide" evidence="1">
    <location>
        <begin position="1"/>
        <end position="24"/>
    </location>
</feature>
<keyword evidence="3" id="KW-1185">Reference proteome</keyword>
<dbReference type="Proteomes" id="UP000640531">
    <property type="component" value="Unassembled WGS sequence"/>
</dbReference>
<name>A0ABR8FCA3_9NOST</name>
<reference evidence="2 3" key="1">
    <citation type="journal article" date="2020" name="ISME J.">
        <title>Comparative genomics reveals insights into cyanobacterial evolution and habitat adaptation.</title>
        <authorList>
            <person name="Chen M.Y."/>
            <person name="Teng W.K."/>
            <person name="Zhao L."/>
            <person name="Hu C.X."/>
            <person name="Zhou Y.K."/>
            <person name="Han B.P."/>
            <person name="Song L.R."/>
            <person name="Shu W.S."/>
        </authorList>
    </citation>
    <scope>NUCLEOTIDE SEQUENCE [LARGE SCALE GENOMIC DNA]</scope>
    <source>
        <strain evidence="2 3">FACHB-196</strain>
    </source>
</reference>
<proteinExistence type="predicted"/>
<evidence type="ECO:0000313" key="2">
    <source>
        <dbReference type="EMBL" id="MBD2567261.1"/>
    </source>
</evidence>
<organism evidence="2 3">
    <name type="scientific">Anabaena lutea FACHB-196</name>
    <dbReference type="NCBI Taxonomy" id="2692881"/>
    <lineage>
        <taxon>Bacteria</taxon>
        <taxon>Bacillati</taxon>
        <taxon>Cyanobacteriota</taxon>
        <taxon>Cyanophyceae</taxon>
        <taxon>Nostocales</taxon>
        <taxon>Nostocaceae</taxon>
        <taxon>Anabaena</taxon>
    </lineage>
</organism>
<dbReference type="RefSeq" id="WP_190712046.1">
    <property type="nucleotide sequence ID" value="NZ_JACJST010000003.1"/>
</dbReference>
<evidence type="ECO:0000256" key="1">
    <source>
        <dbReference type="SAM" id="SignalP"/>
    </source>
</evidence>